<proteinExistence type="predicted"/>
<name>A0ABT1SEN6_9FIRM</name>
<dbReference type="SUPFAM" id="SSF55486">
    <property type="entry name" value="Metalloproteases ('zincins'), catalytic domain"/>
    <property type="match status" value="1"/>
</dbReference>
<feature type="transmembrane region" description="Helical" evidence="1">
    <location>
        <begin position="143"/>
        <end position="162"/>
    </location>
</feature>
<evidence type="ECO:0000313" key="2">
    <source>
        <dbReference type="EMBL" id="MCQ4924437.1"/>
    </source>
</evidence>
<feature type="transmembrane region" description="Helical" evidence="1">
    <location>
        <begin position="104"/>
        <end position="123"/>
    </location>
</feature>
<dbReference type="EMBL" id="JANGAC010000012">
    <property type="protein sequence ID" value="MCQ4924437.1"/>
    <property type="molecule type" value="Genomic_DNA"/>
</dbReference>
<feature type="transmembrane region" description="Helical" evidence="1">
    <location>
        <begin position="23"/>
        <end position="42"/>
    </location>
</feature>
<keyword evidence="1" id="KW-0472">Membrane</keyword>
<dbReference type="InterPro" id="IPR027268">
    <property type="entry name" value="Peptidase_M4/M1_CTD_sf"/>
</dbReference>
<feature type="transmembrane region" description="Helical" evidence="1">
    <location>
        <begin position="254"/>
        <end position="273"/>
    </location>
</feature>
<gene>
    <name evidence="2" type="ORF">NE686_15150</name>
</gene>
<accession>A0ABT1SEN6</accession>
<organism evidence="2 3">
    <name type="scientific">Tissierella carlieri</name>
    <dbReference type="NCBI Taxonomy" id="689904"/>
    <lineage>
        <taxon>Bacteria</taxon>
        <taxon>Bacillati</taxon>
        <taxon>Bacillota</taxon>
        <taxon>Tissierellia</taxon>
        <taxon>Tissierellales</taxon>
        <taxon>Tissierellaceae</taxon>
        <taxon>Tissierella</taxon>
    </lineage>
</organism>
<keyword evidence="3" id="KW-1185">Reference proteome</keyword>
<evidence type="ECO:0000313" key="3">
    <source>
        <dbReference type="Proteomes" id="UP001524478"/>
    </source>
</evidence>
<feature type="transmembrane region" description="Helical" evidence="1">
    <location>
        <begin position="221"/>
        <end position="242"/>
    </location>
</feature>
<dbReference type="Gene3D" id="1.10.390.10">
    <property type="entry name" value="Neutral Protease Domain 2"/>
    <property type="match status" value="1"/>
</dbReference>
<evidence type="ECO:0008006" key="4">
    <source>
        <dbReference type="Google" id="ProtNLM"/>
    </source>
</evidence>
<feature type="transmembrane region" description="Helical" evidence="1">
    <location>
        <begin position="169"/>
        <end position="188"/>
    </location>
</feature>
<sequence length="735" mass="83021">MEGTMNFLAYFRVEVNRIFRSKITWFITVLSVLVPLGGYNLSTPVPPLTTASRFIANPVLVGALGGAILFALLTLFELNRVHKNLTAELTDTIVSPHILNIARLLGIIVSATVAVSVATIVYLPYTVLKMGDIFNLNVYLNSYFILMLPSLWFSILATAAFYQIIHRTDLSFVLSIVFFLLSTSRWFADDYILRWVNPLVPILSDDFSNAQVFRMASYNRLFWFSILIGIWILSMLCVRRYGKGLLGSLIRNGRRIYIPLLSVTLIIGGYYMYVNQPYVDHSPLDWQNIDTSLNINEEFTKLALKDTSIDINFDTKRGTLSGTAIYHIQNENTVSPKCRLGINPGYTIKRITANGEEVAFSDLNKDINNFKYVIFELPPEKDIELSIDYGGMHQIWSVVVSTFGGAHIGDNYIDLGGKDLVPTLEIPSSEEGSQITGRFTIPKNLNLIATGDTVKLLSENDDGTRTWLAHDTGNRLSIFAGDYVKLEIDGGNMPVEFYYSSKHQRVMEKMDAQNIMEHTIAYCTNHYGPLLFATPGYPFKIIQSSAFLFGGGAIKNCSFMGEIYFSDENLNNKQHGASSGEVLSHEIAHQWWGLSAQSMDMENLDWTDEGVTVYTTYRIAKEKFGAEYAQKNYVEVWKQAAKDKKNNFYNRHPEYMDILPEKYAARLHSSNTGTNMYNVMPLTIYKAAELVGGEERMDEILAELYQNGGTEMPPYITYNDFLNACGLRKEELILD</sequence>
<evidence type="ECO:0000256" key="1">
    <source>
        <dbReference type="SAM" id="Phobius"/>
    </source>
</evidence>
<comment type="caution">
    <text evidence="2">The sequence shown here is derived from an EMBL/GenBank/DDBJ whole genome shotgun (WGS) entry which is preliminary data.</text>
</comment>
<reference evidence="2 3" key="1">
    <citation type="submission" date="2022-06" db="EMBL/GenBank/DDBJ databases">
        <title>Isolation of gut microbiota from human fecal samples.</title>
        <authorList>
            <person name="Pamer E.G."/>
            <person name="Barat B."/>
            <person name="Waligurski E."/>
            <person name="Medina S."/>
            <person name="Paddock L."/>
            <person name="Mostad J."/>
        </authorList>
    </citation>
    <scope>NUCLEOTIDE SEQUENCE [LARGE SCALE GENOMIC DNA]</scope>
    <source>
        <strain evidence="2 3">DFI.7.95</strain>
    </source>
</reference>
<dbReference type="Proteomes" id="UP001524478">
    <property type="component" value="Unassembled WGS sequence"/>
</dbReference>
<keyword evidence="1" id="KW-1133">Transmembrane helix</keyword>
<protein>
    <recommendedName>
        <fullName evidence="4">Peptidase M1 membrane alanine aminopeptidase domain-containing protein</fullName>
    </recommendedName>
</protein>
<keyword evidence="1" id="KW-0812">Transmembrane</keyword>
<feature type="transmembrane region" description="Helical" evidence="1">
    <location>
        <begin position="54"/>
        <end position="76"/>
    </location>
</feature>